<comment type="caution">
    <text evidence="2">The sequence shown here is derived from an EMBL/GenBank/DDBJ whole genome shotgun (WGS) entry which is preliminary data.</text>
</comment>
<feature type="non-terminal residue" evidence="2">
    <location>
        <position position="1"/>
    </location>
</feature>
<dbReference type="Proteomes" id="UP000887013">
    <property type="component" value="Unassembled WGS sequence"/>
</dbReference>
<dbReference type="EMBL" id="BMAW01021064">
    <property type="protein sequence ID" value="GFT71307.1"/>
    <property type="molecule type" value="Genomic_DNA"/>
</dbReference>
<evidence type="ECO:0000313" key="2">
    <source>
        <dbReference type="EMBL" id="GFT71307.1"/>
    </source>
</evidence>
<gene>
    <name evidence="2" type="ORF">NPIL_200071</name>
</gene>
<evidence type="ECO:0000256" key="1">
    <source>
        <dbReference type="SAM" id="MobiDB-lite"/>
    </source>
</evidence>
<reference evidence="2" key="1">
    <citation type="submission" date="2020-08" db="EMBL/GenBank/DDBJ databases">
        <title>Multicomponent nature underlies the extraordinary mechanical properties of spider dragline silk.</title>
        <authorList>
            <person name="Kono N."/>
            <person name="Nakamura H."/>
            <person name="Mori M."/>
            <person name="Yoshida Y."/>
            <person name="Ohtoshi R."/>
            <person name="Malay A.D."/>
            <person name="Moran D.A.P."/>
            <person name="Tomita M."/>
            <person name="Numata K."/>
            <person name="Arakawa K."/>
        </authorList>
    </citation>
    <scope>NUCLEOTIDE SEQUENCE</scope>
</reference>
<feature type="region of interest" description="Disordered" evidence="1">
    <location>
        <begin position="1"/>
        <end position="42"/>
    </location>
</feature>
<sequence>GRITGYPCRSTNPQIEIGGKELEREDCSSPMSSRSSYIGAHY</sequence>
<keyword evidence="3" id="KW-1185">Reference proteome</keyword>
<name>A0A8X6PHE8_NEPPI</name>
<accession>A0A8X6PHE8</accession>
<feature type="compositionally biased region" description="Basic and acidic residues" evidence="1">
    <location>
        <begin position="18"/>
        <end position="27"/>
    </location>
</feature>
<evidence type="ECO:0000313" key="3">
    <source>
        <dbReference type="Proteomes" id="UP000887013"/>
    </source>
</evidence>
<dbReference type="AlphaFoldDB" id="A0A8X6PHE8"/>
<proteinExistence type="predicted"/>
<protein>
    <submittedName>
        <fullName evidence="2">Uncharacterized protein</fullName>
    </submittedName>
</protein>
<organism evidence="2 3">
    <name type="scientific">Nephila pilipes</name>
    <name type="common">Giant wood spider</name>
    <name type="synonym">Nephila maculata</name>
    <dbReference type="NCBI Taxonomy" id="299642"/>
    <lineage>
        <taxon>Eukaryota</taxon>
        <taxon>Metazoa</taxon>
        <taxon>Ecdysozoa</taxon>
        <taxon>Arthropoda</taxon>
        <taxon>Chelicerata</taxon>
        <taxon>Arachnida</taxon>
        <taxon>Araneae</taxon>
        <taxon>Araneomorphae</taxon>
        <taxon>Entelegynae</taxon>
        <taxon>Araneoidea</taxon>
        <taxon>Nephilidae</taxon>
        <taxon>Nephila</taxon>
    </lineage>
</organism>